<dbReference type="InterPro" id="IPR013249">
    <property type="entry name" value="RNA_pol_sigma70_r4_t2"/>
</dbReference>
<gene>
    <name evidence="6" type="primary">sigV</name>
    <name evidence="6" type="ORF">NCTC12278_01330</name>
</gene>
<dbReference type="GO" id="GO:0016779">
    <property type="term" value="F:nucleotidyltransferase activity"/>
    <property type="evidence" value="ECO:0007669"/>
    <property type="project" value="UniProtKB-KW"/>
</dbReference>
<evidence type="ECO:0000256" key="3">
    <source>
        <dbReference type="ARBA" id="ARBA00023082"/>
    </source>
</evidence>
<dbReference type="SUPFAM" id="SSF88946">
    <property type="entry name" value="Sigma2 domain of RNA polymerase sigma factors"/>
    <property type="match status" value="1"/>
</dbReference>
<dbReference type="GO" id="GO:0003677">
    <property type="term" value="F:DNA binding"/>
    <property type="evidence" value="ECO:0007669"/>
    <property type="project" value="InterPro"/>
</dbReference>
<dbReference type="CDD" id="cd06171">
    <property type="entry name" value="Sigma70_r4"/>
    <property type="match status" value="1"/>
</dbReference>
<dbReference type="InterPro" id="IPR036388">
    <property type="entry name" value="WH-like_DNA-bd_sf"/>
</dbReference>
<keyword evidence="4" id="KW-0804">Transcription</keyword>
<dbReference type="PANTHER" id="PTHR43133">
    <property type="entry name" value="RNA POLYMERASE ECF-TYPE SIGMA FACTO"/>
    <property type="match status" value="1"/>
</dbReference>
<evidence type="ECO:0000256" key="2">
    <source>
        <dbReference type="ARBA" id="ARBA00023015"/>
    </source>
</evidence>
<dbReference type="Gene3D" id="1.10.10.10">
    <property type="entry name" value="Winged helix-like DNA-binding domain superfamily/Winged helix DNA-binding domain"/>
    <property type="match status" value="1"/>
</dbReference>
<keyword evidence="6" id="KW-0808">Transferase</keyword>
<sequence length="167" mass="20131">MIKLDDYEKELLGFAREIVYYLKKSGVAPETAFDISQDILVKMLESEIVLPPEKMRAWMYRTAIRTYIDTYRRDKKYQEILQKEFFGKESVQRIDGLDYEPLYQAVRSLKENYRMVVELYYFQELSVHEISQVLHLSISNVKVILMRGRRQLREILEKEGYHNEDFQ</sequence>
<organism evidence="6 7">
    <name type="scientific">Streptococcus ferus</name>
    <dbReference type="NCBI Taxonomy" id="1345"/>
    <lineage>
        <taxon>Bacteria</taxon>
        <taxon>Bacillati</taxon>
        <taxon>Bacillota</taxon>
        <taxon>Bacilli</taxon>
        <taxon>Lactobacillales</taxon>
        <taxon>Streptococcaceae</taxon>
        <taxon>Streptococcus</taxon>
    </lineage>
</organism>
<dbReference type="GO" id="GO:0006352">
    <property type="term" value="P:DNA-templated transcription initiation"/>
    <property type="evidence" value="ECO:0007669"/>
    <property type="project" value="InterPro"/>
</dbReference>
<evidence type="ECO:0000256" key="1">
    <source>
        <dbReference type="ARBA" id="ARBA00010641"/>
    </source>
</evidence>
<dbReference type="InterPro" id="IPR014284">
    <property type="entry name" value="RNA_pol_sigma-70_dom"/>
</dbReference>
<dbReference type="EC" id="2.7.7.-" evidence="6"/>
<feature type="domain" description="RNA polymerase sigma factor 70 region 4 type 2" evidence="5">
    <location>
        <begin position="100"/>
        <end position="152"/>
    </location>
</feature>
<dbReference type="KEGG" id="sfer:NCTC12278_01330"/>
<dbReference type="Gene3D" id="1.10.1740.10">
    <property type="match status" value="1"/>
</dbReference>
<evidence type="ECO:0000259" key="5">
    <source>
        <dbReference type="Pfam" id="PF08281"/>
    </source>
</evidence>
<evidence type="ECO:0000313" key="7">
    <source>
        <dbReference type="Proteomes" id="UP000249495"/>
    </source>
</evidence>
<dbReference type="InterPro" id="IPR013325">
    <property type="entry name" value="RNA_pol_sigma_r2"/>
</dbReference>
<protein>
    <submittedName>
        <fullName evidence="6">ECF subfamily RNA polymerase sigma-70 factor</fullName>
        <ecNumber evidence="6">2.7.7.-</ecNumber>
    </submittedName>
</protein>
<evidence type="ECO:0000256" key="4">
    <source>
        <dbReference type="ARBA" id="ARBA00023163"/>
    </source>
</evidence>
<comment type="similarity">
    <text evidence="1">Belongs to the sigma-70 factor family. ECF subfamily.</text>
</comment>
<proteinExistence type="inferred from homology"/>
<keyword evidence="2" id="KW-0805">Transcription regulation</keyword>
<keyword evidence="3" id="KW-0731">Sigma factor</keyword>
<keyword evidence="7" id="KW-1185">Reference proteome</keyword>
<dbReference type="InterPro" id="IPR013324">
    <property type="entry name" value="RNA_pol_sigma_r3/r4-like"/>
</dbReference>
<dbReference type="PANTHER" id="PTHR43133:SF60">
    <property type="entry name" value="RNA POLYMERASE SIGMA FACTOR SIGV"/>
    <property type="match status" value="1"/>
</dbReference>
<dbReference type="EMBL" id="LS483343">
    <property type="protein sequence ID" value="SQF40753.1"/>
    <property type="molecule type" value="Genomic_DNA"/>
</dbReference>
<keyword evidence="6" id="KW-0548">Nucleotidyltransferase</keyword>
<name>A0A2X3WA68_9STRE</name>
<dbReference type="RefSeq" id="WP_018030178.1">
    <property type="nucleotide sequence ID" value="NZ_CAMCCF010000002.1"/>
</dbReference>
<evidence type="ECO:0000313" key="6">
    <source>
        <dbReference type="EMBL" id="SQF40753.1"/>
    </source>
</evidence>
<dbReference type="OrthoDB" id="9784984at2"/>
<reference evidence="6 7" key="1">
    <citation type="submission" date="2018-06" db="EMBL/GenBank/DDBJ databases">
        <authorList>
            <consortium name="Pathogen Informatics"/>
            <person name="Doyle S."/>
        </authorList>
    </citation>
    <scope>NUCLEOTIDE SEQUENCE [LARGE SCALE GENOMIC DNA]</scope>
    <source>
        <strain evidence="6 7">NCTC12278</strain>
    </source>
</reference>
<dbReference type="AlphaFoldDB" id="A0A2X3WA68"/>
<accession>A0A2X3WA68</accession>
<dbReference type="SUPFAM" id="SSF88659">
    <property type="entry name" value="Sigma3 and sigma4 domains of RNA polymerase sigma factors"/>
    <property type="match status" value="1"/>
</dbReference>
<dbReference type="InterPro" id="IPR039425">
    <property type="entry name" value="RNA_pol_sigma-70-like"/>
</dbReference>
<dbReference type="NCBIfam" id="TIGR02937">
    <property type="entry name" value="sigma70-ECF"/>
    <property type="match status" value="1"/>
</dbReference>
<dbReference type="STRING" id="1123303.GCA_000372425_00849"/>
<dbReference type="GO" id="GO:0016987">
    <property type="term" value="F:sigma factor activity"/>
    <property type="evidence" value="ECO:0007669"/>
    <property type="project" value="UniProtKB-KW"/>
</dbReference>
<dbReference type="Pfam" id="PF08281">
    <property type="entry name" value="Sigma70_r4_2"/>
    <property type="match status" value="1"/>
</dbReference>
<dbReference type="Proteomes" id="UP000249495">
    <property type="component" value="Chromosome 1"/>
</dbReference>